<evidence type="ECO:0000313" key="2">
    <source>
        <dbReference type="Proteomes" id="UP000054721"/>
    </source>
</evidence>
<dbReference type="Proteomes" id="UP000054721">
    <property type="component" value="Unassembled WGS sequence"/>
</dbReference>
<protein>
    <submittedName>
        <fullName evidence="1">Uncharacterized protein</fullName>
    </submittedName>
</protein>
<dbReference type="OrthoDB" id="7186325at2759"/>
<dbReference type="EMBL" id="JYDW01000301">
    <property type="protein sequence ID" value="KRZ49645.1"/>
    <property type="molecule type" value="Genomic_DNA"/>
</dbReference>
<gene>
    <name evidence="1" type="ORF">T02_14644</name>
</gene>
<organism evidence="1 2">
    <name type="scientific">Trichinella nativa</name>
    <dbReference type="NCBI Taxonomy" id="6335"/>
    <lineage>
        <taxon>Eukaryota</taxon>
        <taxon>Metazoa</taxon>
        <taxon>Ecdysozoa</taxon>
        <taxon>Nematoda</taxon>
        <taxon>Enoplea</taxon>
        <taxon>Dorylaimia</taxon>
        <taxon>Trichinellida</taxon>
        <taxon>Trichinellidae</taxon>
        <taxon>Trichinella</taxon>
    </lineage>
</organism>
<dbReference type="AlphaFoldDB" id="A0A0V1KQK5"/>
<evidence type="ECO:0000313" key="1">
    <source>
        <dbReference type="EMBL" id="KRZ49645.1"/>
    </source>
</evidence>
<keyword evidence="2" id="KW-1185">Reference proteome</keyword>
<accession>A0A0V1KQK5</accession>
<feature type="non-terminal residue" evidence="1">
    <location>
        <position position="85"/>
    </location>
</feature>
<proteinExistence type="predicted"/>
<comment type="caution">
    <text evidence="1">The sequence shown here is derived from an EMBL/GenBank/DDBJ whole genome shotgun (WGS) entry which is preliminary data.</text>
</comment>
<name>A0A0V1KQK5_9BILA</name>
<reference evidence="1 2" key="1">
    <citation type="submission" date="2015-05" db="EMBL/GenBank/DDBJ databases">
        <title>Evolution of Trichinella species and genotypes.</title>
        <authorList>
            <person name="Korhonen P.K."/>
            <person name="Edoardo P."/>
            <person name="Giuseppe L.R."/>
            <person name="Gasser R.B."/>
        </authorList>
    </citation>
    <scope>NUCLEOTIDE SEQUENCE [LARGE SCALE GENOMIC DNA]</scope>
    <source>
        <strain evidence="1">ISS10</strain>
    </source>
</reference>
<sequence>LSNSYSAEKPAQLFVISYCQLQMSRNDSSLLVIAGGVPSQLEYFGGQVFHDSSKVNRSSGTDTFTVISLFQETMNATNRELDCVE</sequence>